<keyword evidence="2" id="KW-1185">Reference proteome</keyword>
<dbReference type="OrthoDB" id="47085at2759"/>
<proteinExistence type="predicted"/>
<comment type="caution">
    <text evidence="1">The sequence shown here is derived from an EMBL/GenBank/DDBJ whole genome shotgun (WGS) entry which is preliminary data.</text>
</comment>
<evidence type="ECO:0000313" key="2">
    <source>
        <dbReference type="Proteomes" id="UP001153069"/>
    </source>
</evidence>
<dbReference type="AlphaFoldDB" id="A0A9N8DGX4"/>
<sequence length="231" mass="26373">MSFPRSLRSRELIQGVLNHPLFDPTFQWSQQQHLQLEEFNGNLQFVVFLDVETCFESNYPLYSKGSLKNLDTDHHRQLYTHPGENKRSCYKFDITGVSKEHPRKGHCPYIDDILRSPFFQSHPNTARLVIFDCQGNGVDTIIAPHATISQLSLVSLSSTAPQLKPEYDLGLPPPAVNPIRLSKSQRDKILSCQGEDDDQILGVPEGHRFGYYLTCIASVQKRTPTRRTLYD</sequence>
<dbReference type="EMBL" id="CAICTM010000084">
    <property type="protein sequence ID" value="CAB9500504.1"/>
    <property type="molecule type" value="Genomic_DNA"/>
</dbReference>
<dbReference type="Proteomes" id="UP001153069">
    <property type="component" value="Unassembled WGS sequence"/>
</dbReference>
<reference evidence="1" key="1">
    <citation type="submission" date="2020-06" db="EMBL/GenBank/DDBJ databases">
        <authorList>
            <consortium name="Plant Systems Biology data submission"/>
        </authorList>
    </citation>
    <scope>NUCLEOTIDE SEQUENCE</scope>
    <source>
        <strain evidence="1">D6</strain>
    </source>
</reference>
<accession>A0A9N8DGX4</accession>
<gene>
    <name evidence="1" type="ORF">SEMRO_85_G045260.1</name>
</gene>
<evidence type="ECO:0000313" key="1">
    <source>
        <dbReference type="EMBL" id="CAB9500504.1"/>
    </source>
</evidence>
<protein>
    <submittedName>
        <fullName evidence="1">Uncharacterized protein</fullName>
    </submittedName>
</protein>
<name>A0A9N8DGX4_9STRA</name>
<organism evidence="1 2">
    <name type="scientific">Seminavis robusta</name>
    <dbReference type="NCBI Taxonomy" id="568900"/>
    <lineage>
        <taxon>Eukaryota</taxon>
        <taxon>Sar</taxon>
        <taxon>Stramenopiles</taxon>
        <taxon>Ochrophyta</taxon>
        <taxon>Bacillariophyta</taxon>
        <taxon>Bacillariophyceae</taxon>
        <taxon>Bacillariophycidae</taxon>
        <taxon>Naviculales</taxon>
        <taxon>Naviculaceae</taxon>
        <taxon>Seminavis</taxon>
    </lineage>
</organism>